<dbReference type="Pfam" id="PF13649">
    <property type="entry name" value="Methyltransf_25"/>
    <property type="match status" value="1"/>
</dbReference>
<dbReference type="AlphaFoldDB" id="A0AAE3JLD2"/>
<evidence type="ECO:0000256" key="1">
    <source>
        <dbReference type="ARBA" id="ARBA00022679"/>
    </source>
</evidence>
<gene>
    <name evidence="3" type="ORF">K7J14_15465</name>
    <name evidence="4" type="ORF">K7J14_15525</name>
    <name evidence="5" type="ORF">K7J14_15575</name>
</gene>
<evidence type="ECO:0000313" key="6">
    <source>
        <dbReference type="Proteomes" id="UP001198163"/>
    </source>
</evidence>
<dbReference type="EMBL" id="JAINWA010000003">
    <property type="protein sequence ID" value="MCD1656098.1"/>
    <property type="molecule type" value="Genomic_DNA"/>
</dbReference>
<sequence>MEKVYQKNPKKIFDFIQFILSKKSLIKIDKILDFGCGTGIDSLFLSKNMYSVTGYDVSEKMLKLAQKKVSNDEYKLKFTNDLNAEKYDCIFSYGAFGHILSNENIKNTLNTIYNSLNPGGVFILHQENILGIIKYIKNRKHIFKDNGFKYKVKLDYKVDLLKSYLIETQKIKILKGSKVINFIQENHIFRNWTYPEGMFFLENSGFKNIECYSSLNDRIEISGNEIGLIYCCIKEKLSNN</sequence>
<protein>
    <submittedName>
        <fullName evidence="4">Class I SAM-dependent methyltransferase</fullName>
    </submittedName>
</protein>
<feature type="domain" description="Methyltransferase" evidence="2">
    <location>
        <begin position="31"/>
        <end position="120"/>
    </location>
</feature>
<dbReference type="EMBL" id="JAINWA010000003">
    <property type="protein sequence ID" value="MCD1656120.1"/>
    <property type="molecule type" value="Genomic_DNA"/>
</dbReference>
<keyword evidence="6" id="KW-1185">Reference proteome</keyword>
<comment type="caution">
    <text evidence="4">The sequence shown here is derived from an EMBL/GenBank/DDBJ whole genome shotgun (WGS) entry which is preliminary data.</text>
</comment>
<dbReference type="EMBL" id="JAINWA010000003">
    <property type="protein sequence ID" value="MCD1656110.1"/>
    <property type="molecule type" value="Genomic_DNA"/>
</dbReference>
<dbReference type="RefSeq" id="WP_230758514.1">
    <property type="nucleotide sequence ID" value="NZ_JAINWA010000003.1"/>
</dbReference>
<evidence type="ECO:0000313" key="5">
    <source>
        <dbReference type="EMBL" id="MCD1656120.1"/>
    </source>
</evidence>
<dbReference type="InterPro" id="IPR029063">
    <property type="entry name" value="SAM-dependent_MTases_sf"/>
</dbReference>
<evidence type="ECO:0000259" key="2">
    <source>
        <dbReference type="Pfam" id="PF13649"/>
    </source>
</evidence>
<proteinExistence type="predicted"/>
<dbReference type="InterPro" id="IPR041698">
    <property type="entry name" value="Methyltransf_25"/>
</dbReference>
<name>A0AAE3JLD2_9SPIR</name>
<dbReference type="PANTHER" id="PTHR43861">
    <property type="entry name" value="TRANS-ACONITATE 2-METHYLTRANSFERASE-RELATED"/>
    <property type="match status" value="1"/>
</dbReference>
<dbReference type="CDD" id="cd02440">
    <property type="entry name" value="AdoMet_MTases"/>
    <property type="match status" value="1"/>
</dbReference>
<evidence type="ECO:0000313" key="4">
    <source>
        <dbReference type="EMBL" id="MCD1656110.1"/>
    </source>
</evidence>
<accession>A0AAE3JLD2</accession>
<dbReference type="Gene3D" id="3.40.50.150">
    <property type="entry name" value="Vaccinia Virus protein VP39"/>
    <property type="match status" value="1"/>
</dbReference>
<dbReference type="SUPFAM" id="SSF53335">
    <property type="entry name" value="S-adenosyl-L-methionine-dependent methyltransferases"/>
    <property type="match status" value="1"/>
</dbReference>
<dbReference type="GO" id="GO:0032259">
    <property type="term" value="P:methylation"/>
    <property type="evidence" value="ECO:0007669"/>
    <property type="project" value="UniProtKB-KW"/>
</dbReference>
<dbReference type="GO" id="GO:0008168">
    <property type="term" value="F:methyltransferase activity"/>
    <property type="evidence" value="ECO:0007669"/>
    <property type="project" value="UniProtKB-KW"/>
</dbReference>
<organism evidence="4 6">
    <name type="scientific">Teretinema zuelzerae</name>
    <dbReference type="NCBI Taxonomy" id="156"/>
    <lineage>
        <taxon>Bacteria</taxon>
        <taxon>Pseudomonadati</taxon>
        <taxon>Spirochaetota</taxon>
        <taxon>Spirochaetia</taxon>
        <taxon>Spirochaetales</taxon>
        <taxon>Treponemataceae</taxon>
        <taxon>Teretinema</taxon>
    </lineage>
</organism>
<reference evidence="4" key="1">
    <citation type="submission" date="2021-08" db="EMBL/GenBank/DDBJ databases">
        <title>Comparative analyses of Brucepasteria parasyntrophica and Teretinema zuelzerae.</title>
        <authorList>
            <person name="Song Y."/>
            <person name="Brune A."/>
        </authorList>
    </citation>
    <scope>NUCLEOTIDE SEQUENCE</scope>
    <source>
        <strain evidence="4">DSM 1903</strain>
    </source>
</reference>
<dbReference type="Gene3D" id="2.20.25.110">
    <property type="entry name" value="S-adenosyl-L-methionine-dependent methyltransferases"/>
    <property type="match status" value="1"/>
</dbReference>
<evidence type="ECO:0000313" key="3">
    <source>
        <dbReference type="EMBL" id="MCD1656098.1"/>
    </source>
</evidence>
<keyword evidence="1" id="KW-0808">Transferase</keyword>
<keyword evidence="4" id="KW-0489">Methyltransferase</keyword>
<dbReference type="Proteomes" id="UP001198163">
    <property type="component" value="Unassembled WGS sequence"/>
</dbReference>